<dbReference type="SMART" id="SM00054">
    <property type="entry name" value="EFh"/>
    <property type="match status" value="4"/>
</dbReference>
<dbReference type="InterPro" id="IPR011992">
    <property type="entry name" value="EF-hand-dom_pair"/>
</dbReference>
<evidence type="ECO:0000313" key="5">
    <source>
        <dbReference type="Proteomes" id="UP000266677"/>
    </source>
</evidence>
<keyword evidence="5" id="KW-1185">Reference proteome</keyword>
<dbReference type="PANTHER" id="PTHR19972">
    <property type="entry name" value="CALBINDIN"/>
    <property type="match status" value="1"/>
</dbReference>
<feature type="region of interest" description="Disordered" evidence="2">
    <location>
        <begin position="109"/>
        <end position="134"/>
    </location>
</feature>
<evidence type="ECO:0000313" key="4">
    <source>
        <dbReference type="EMBL" id="RJO70898.1"/>
    </source>
</evidence>
<name>A0A3A4JPF4_9NOCA</name>
<feature type="domain" description="EF-hand" evidence="3">
    <location>
        <begin position="128"/>
        <end position="163"/>
    </location>
</feature>
<protein>
    <submittedName>
        <fullName evidence="4">EF-hand domain-containing protein</fullName>
    </submittedName>
</protein>
<evidence type="ECO:0000259" key="3">
    <source>
        <dbReference type="PROSITE" id="PS50222"/>
    </source>
</evidence>
<dbReference type="Pfam" id="PF13499">
    <property type="entry name" value="EF-hand_7"/>
    <property type="match status" value="1"/>
</dbReference>
<dbReference type="InterPro" id="IPR002048">
    <property type="entry name" value="EF_hand_dom"/>
</dbReference>
<dbReference type="PROSITE" id="PS00018">
    <property type="entry name" value="EF_HAND_1"/>
    <property type="match status" value="3"/>
</dbReference>
<dbReference type="GO" id="GO:0005829">
    <property type="term" value="C:cytosol"/>
    <property type="evidence" value="ECO:0007669"/>
    <property type="project" value="TreeGrafter"/>
</dbReference>
<feature type="domain" description="EF-hand" evidence="3">
    <location>
        <begin position="5"/>
        <end position="40"/>
    </location>
</feature>
<gene>
    <name evidence="4" type="ORF">D5S18_27335</name>
</gene>
<dbReference type="GO" id="GO:0051480">
    <property type="term" value="P:regulation of cytosolic calcium ion concentration"/>
    <property type="evidence" value="ECO:0007669"/>
    <property type="project" value="TreeGrafter"/>
</dbReference>
<comment type="caution">
    <text evidence="4">The sequence shown here is derived from an EMBL/GenBank/DDBJ whole genome shotgun (WGS) entry which is preliminary data.</text>
</comment>
<dbReference type="Gene3D" id="1.10.238.10">
    <property type="entry name" value="EF-hand"/>
    <property type="match status" value="1"/>
</dbReference>
<organism evidence="4 5">
    <name type="scientific">Nocardia panacis</name>
    <dbReference type="NCBI Taxonomy" id="2340916"/>
    <lineage>
        <taxon>Bacteria</taxon>
        <taxon>Bacillati</taxon>
        <taxon>Actinomycetota</taxon>
        <taxon>Actinomycetes</taxon>
        <taxon>Mycobacteriales</taxon>
        <taxon>Nocardiaceae</taxon>
        <taxon>Nocardia</taxon>
    </lineage>
</organism>
<evidence type="ECO:0000256" key="2">
    <source>
        <dbReference type="SAM" id="MobiDB-lite"/>
    </source>
</evidence>
<evidence type="ECO:0000256" key="1">
    <source>
        <dbReference type="ARBA" id="ARBA00022837"/>
    </source>
</evidence>
<dbReference type="CDD" id="cd00051">
    <property type="entry name" value="EFh"/>
    <property type="match status" value="1"/>
</dbReference>
<dbReference type="EMBL" id="QZFU01000036">
    <property type="protein sequence ID" value="RJO70898.1"/>
    <property type="molecule type" value="Genomic_DNA"/>
</dbReference>
<accession>A0A3A4JPF4</accession>
<dbReference type="OrthoDB" id="3377852at2"/>
<dbReference type="SUPFAM" id="SSF47473">
    <property type="entry name" value="EF-hand"/>
    <property type="match status" value="1"/>
</dbReference>
<sequence length="178" mass="19795">MATALQNQKFSVLFDRFDADQNGKIDQTDIDLIVQGWCTTFEIAPGTPKWRTMVGHANKLWQDLLGHADTDGDKEVSREEWVNSMDKPEFLEDVLIPFALATYELADTDGDGRVSREEMDRAQQHSGMSPEDRAQSFAVLDIDGDGYVTKEEFTTAARDFFLSTDANAPGNLLAGKLG</sequence>
<dbReference type="Proteomes" id="UP000266677">
    <property type="component" value="Unassembled WGS sequence"/>
</dbReference>
<dbReference type="Pfam" id="PF13833">
    <property type="entry name" value="EF-hand_8"/>
    <property type="match status" value="1"/>
</dbReference>
<dbReference type="PANTHER" id="PTHR19972:SF10">
    <property type="entry name" value="CALBINDIN-32"/>
    <property type="match status" value="1"/>
</dbReference>
<dbReference type="AlphaFoldDB" id="A0A3A4JPF4"/>
<dbReference type="InterPro" id="IPR051001">
    <property type="entry name" value="Calbindin_Ca-bind"/>
</dbReference>
<keyword evidence="1" id="KW-0106">Calcium</keyword>
<dbReference type="RefSeq" id="WP_120043955.1">
    <property type="nucleotide sequence ID" value="NZ_QZFU01000036.1"/>
</dbReference>
<dbReference type="GO" id="GO:0005509">
    <property type="term" value="F:calcium ion binding"/>
    <property type="evidence" value="ECO:0007669"/>
    <property type="project" value="InterPro"/>
</dbReference>
<dbReference type="InterPro" id="IPR018247">
    <property type="entry name" value="EF_Hand_1_Ca_BS"/>
</dbReference>
<reference evidence="4 5" key="1">
    <citation type="submission" date="2018-09" db="EMBL/GenBank/DDBJ databases">
        <title>YIM PH21274 draft genome.</title>
        <authorList>
            <person name="Miao C."/>
        </authorList>
    </citation>
    <scope>NUCLEOTIDE SEQUENCE [LARGE SCALE GENOMIC DNA]</scope>
    <source>
        <strain evidence="4 5">YIM PH 21724</strain>
    </source>
</reference>
<feature type="compositionally biased region" description="Basic and acidic residues" evidence="2">
    <location>
        <begin position="110"/>
        <end position="123"/>
    </location>
</feature>
<dbReference type="PROSITE" id="PS50222">
    <property type="entry name" value="EF_HAND_2"/>
    <property type="match status" value="2"/>
</dbReference>
<proteinExistence type="predicted"/>